<feature type="compositionally biased region" description="Low complexity" evidence="6">
    <location>
        <begin position="500"/>
        <end position="511"/>
    </location>
</feature>
<feature type="region of interest" description="Disordered" evidence="6">
    <location>
        <begin position="589"/>
        <end position="623"/>
    </location>
</feature>
<dbReference type="EMBL" id="JAGPNK010000004">
    <property type="protein sequence ID" value="KAH7322985.1"/>
    <property type="molecule type" value="Genomic_DNA"/>
</dbReference>
<organism evidence="7 8">
    <name type="scientific">Stachybotrys elegans</name>
    <dbReference type="NCBI Taxonomy" id="80388"/>
    <lineage>
        <taxon>Eukaryota</taxon>
        <taxon>Fungi</taxon>
        <taxon>Dikarya</taxon>
        <taxon>Ascomycota</taxon>
        <taxon>Pezizomycotina</taxon>
        <taxon>Sordariomycetes</taxon>
        <taxon>Hypocreomycetidae</taxon>
        <taxon>Hypocreales</taxon>
        <taxon>Stachybotryaceae</taxon>
        <taxon>Stachybotrys</taxon>
    </lineage>
</organism>
<dbReference type="GO" id="GO:0045033">
    <property type="term" value="P:peroxisome inheritance"/>
    <property type="evidence" value="ECO:0007669"/>
    <property type="project" value="InterPro"/>
</dbReference>
<comment type="caution">
    <text evidence="7">The sequence shown here is derived from an EMBL/GenBank/DDBJ whole genome shotgun (WGS) entry which is preliminary data.</text>
</comment>
<feature type="compositionally biased region" description="Polar residues" evidence="6">
    <location>
        <begin position="484"/>
        <end position="499"/>
    </location>
</feature>
<evidence type="ECO:0000256" key="1">
    <source>
        <dbReference type="ARBA" id="ARBA00003594"/>
    </source>
</evidence>
<name>A0A8K0WUW9_9HYPO</name>
<accession>A0A8K0WUW9</accession>
<dbReference type="GO" id="GO:0005780">
    <property type="term" value="C:extrinsic component of intraperoxisomal membrane"/>
    <property type="evidence" value="ECO:0007669"/>
    <property type="project" value="InterPro"/>
</dbReference>
<reference evidence="7" key="1">
    <citation type="journal article" date="2021" name="Nat. Commun.">
        <title>Genetic determinants of endophytism in the Arabidopsis root mycobiome.</title>
        <authorList>
            <person name="Mesny F."/>
            <person name="Miyauchi S."/>
            <person name="Thiergart T."/>
            <person name="Pickel B."/>
            <person name="Atanasova L."/>
            <person name="Karlsson M."/>
            <person name="Huettel B."/>
            <person name="Barry K.W."/>
            <person name="Haridas S."/>
            <person name="Chen C."/>
            <person name="Bauer D."/>
            <person name="Andreopoulos W."/>
            <person name="Pangilinan J."/>
            <person name="LaButti K."/>
            <person name="Riley R."/>
            <person name="Lipzen A."/>
            <person name="Clum A."/>
            <person name="Drula E."/>
            <person name="Henrissat B."/>
            <person name="Kohler A."/>
            <person name="Grigoriev I.V."/>
            <person name="Martin F.M."/>
            <person name="Hacquard S."/>
        </authorList>
    </citation>
    <scope>NUCLEOTIDE SEQUENCE</scope>
    <source>
        <strain evidence="7">MPI-CAGE-CH-0235</strain>
    </source>
</reference>
<evidence type="ECO:0000313" key="7">
    <source>
        <dbReference type="EMBL" id="KAH7322985.1"/>
    </source>
</evidence>
<evidence type="ECO:0000256" key="2">
    <source>
        <dbReference type="ARBA" id="ARBA00004421"/>
    </source>
</evidence>
<feature type="region of interest" description="Disordered" evidence="6">
    <location>
        <begin position="320"/>
        <end position="397"/>
    </location>
</feature>
<feature type="compositionally biased region" description="Basic and acidic residues" evidence="6">
    <location>
        <begin position="331"/>
        <end position="344"/>
    </location>
</feature>
<dbReference type="Pfam" id="PF12634">
    <property type="entry name" value="Inp1"/>
    <property type="match status" value="1"/>
</dbReference>
<protein>
    <recommendedName>
        <fullName evidence="4">Inheritance of peroxisomes protein 1</fullName>
    </recommendedName>
</protein>
<keyword evidence="8" id="KW-1185">Reference proteome</keyword>
<evidence type="ECO:0000256" key="5">
    <source>
        <dbReference type="ARBA" id="ARBA00023136"/>
    </source>
</evidence>
<evidence type="ECO:0000256" key="4">
    <source>
        <dbReference type="ARBA" id="ARBA00021397"/>
    </source>
</evidence>
<dbReference type="InterPro" id="IPR024758">
    <property type="entry name" value="Inp1"/>
</dbReference>
<dbReference type="OrthoDB" id="4097008at2759"/>
<evidence type="ECO:0000313" key="8">
    <source>
        <dbReference type="Proteomes" id="UP000813444"/>
    </source>
</evidence>
<evidence type="ECO:0000256" key="3">
    <source>
        <dbReference type="ARBA" id="ARBA00010707"/>
    </source>
</evidence>
<dbReference type="Proteomes" id="UP000813444">
    <property type="component" value="Unassembled WGS sequence"/>
</dbReference>
<evidence type="ECO:0000256" key="6">
    <source>
        <dbReference type="SAM" id="MobiDB-lite"/>
    </source>
</evidence>
<proteinExistence type="inferred from homology"/>
<comment type="similarity">
    <text evidence="3">Belongs to the INP1 family.</text>
</comment>
<gene>
    <name evidence="7" type="ORF">B0I35DRAFT_191588</name>
</gene>
<feature type="region of interest" description="Disordered" evidence="6">
    <location>
        <begin position="185"/>
        <end position="265"/>
    </location>
</feature>
<feature type="compositionally biased region" description="Basic residues" evidence="6">
    <location>
        <begin position="606"/>
        <end position="617"/>
    </location>
</feature>
<dbReference type="AlphaFoldDB" id="A0A8K0WUW9"/>
<keyword evidence="5" id="KW-0472">Membrane</keyword>
<comment type="subcellular location">
    <subcellularLocation>
        <location evidence="2">Peroxisome membrane</location>
        <topology evidence="2">Peripheral membrane protein</topology>
    </subcellularLocation>
</comment>
<feature type="compositionally biased region" description="Pro residues" evidence="6">
    <location>
        <begin position="198"/>
        <end position="210"/>
    </location>
</feature>
<comment type="function">
    <text evidence="1">Required for peroxisome inheritance.</text>
</comment>
<feature type="compositionally biased region" description="Polar residues" evidence="6">
    <location>
        <begin position="373"/>
        <end position="382"/>
    </location>
</feature>
<sequence length="720" mass="77607">METGKVLKEGFLAPRRVVTAPVSLPSSRPDAHDSSGMVETLYHHPNARIISFTSSARALSVSPNREGTGTADEDEAGSLSWSSQLERTIAIGPFRIYRAPGSVAFLNCGSALQPILPKSQCWCIDEMNSRFVLQIRRPNYWRIELPVSDAQYEQLAHQFRDVLDRILQFEKTRCPFKRSFTVQLPEPPKTPLKKKPWKPVPRTLPIPSPDASPLSPIEPLTPRTRLRTSVSQDFMPELRPDMGLPSPPEVERPSTSPAEPPPSATDLIPLWEAKITTHQDSAIEHGTSKVGESIAGSSISHKTGLLSPAAIVLQGIPNDTLEPQVFTPPPSEKKQPSARSHSEDSVASSIRGHHTSALSTASGRHGADCVESEPSTLETDGTSYVHEGAGSRRGRMKARLRRTAIFHSTRPTHSEPDLTIVTTAAPTLVFTEVAAAAAAPDPDFVPVPASASIPATEEASGPSPAPEALTISAGNNTLEEEGNISPTESQDSFHSVQSWHSQPSLSPSYPSSRHESPERPLSPILVPANDDELVVDELTPIARELNLHGNGSLLGSANDDDLSETVVTEPVAGTGAVDDDLSGYDLPGAWKDSSPGIGTDGEGVRRCNRAKSTHPRPRTASSAFPMATLAPPTYVPRPRQLYRTGFETVKSIPMAIISRTCGLLLGPPSYLISLMLSVAAKITAGEWSGRVMGYGDNGETIPVQWDYSEGDFSDWSDDEP</sequence>
<feature type="region of interest" description="Disordered" evidence="6">
    <location>
        <begin position="478"/>
        <end position="525"/>
    </location>
</feature>